<organism evidence="1 2">
    <name type="scientific">Phnomibacter ginsenosidimutans</name>
    <dbReference type="NCBI Taxonomy" id="2676868"/>
    <lineage>
        <taxon>Bacteria</taxon>
        <taxon>Pseudomonadati</taxon>
        <taxon>Bacteroidota</taxon>
        <taxon>Chitinophagia</taxon>
        <taxon>Chitinophagales</taxon>
        <taxon>Chitinophagaceae</taxon>
        <taxon>Phnomibacter</taxon>
    </lineage>
</organism>
<dbReference type="RefSeq" id="WP_157478595.1">
    <property type="nucleotide sequence ID" value="NZ_CP046566.1"/>
</dbReference>
<proteinExistence type="predicted"/>
<evidence type="ECO:0000313" key="2">
    <source>
        <dbReference type="Proteomes" id="UP000426027"/>
    </source>
</evidence>
<keyword evidence="2" id="KW-1185">Reference proteome</keyword>
<gene>
    <name evidence="1" type="ORF">GLV81_09130</name>
</gene>
<dbReference type="Proteomes" id="UP000426027">
    <property type="component" value="Chromosome"/>
</dbReference>
<accession>A0A6I6GKS8</accession>
<dbReference type="KEGG" id="fls:GLV81_09130"/>
<name>A0A6I6GKS8_9BACT</name>
<dbReference type="EMBL" id="CP046566">
    <property type="protein sequence ID" value="QGW28238.1"/>
    <property type="molecule type" value="Genomic_DNA"/>
</dbReference>
<evidence type="ECO:0000313" key="1">
    <source>
        <dbReference type="EMBL" id="QGW28238.1"/>
    </source>
</evidence>
<reference evidence="1 2" key="1">
    <citation type="submission" date="2019-11" db="EMBL/GenBank/DDBJ databases">
        <authorList>
            <person name="Im W.T."/>
        </authorList>
    </citation>
    <scope>NUCLEOTIDE SEQUENCE [LARGE SCALE GENOMIC DNA]</scope>
    <source>
        <strain evidence="1 2">SB-02</strain>
    </source>
</reference>
<sequence length="174" mass="19287">MKLIKLGLLSVLVFGMLFWGITLLFPANTVISRVRNIGAAETALAKSLETNLISAKTLLVGNEPMLVKTADIPFYENNLFNSLSAQATPHADTLFFQIEKDAAVVAKGGIAFYQLQSDSTTTQMFYVFQTPWYKPLLKMKMMMADKAYGPGLDSALKRLETAWMQTKADSTHQP</sequence>
<dbReference type="AlphaFoldDB" id="A0A6I6GKS8"/>
<protein>
    <submittedName>
        <fullName evidence="1">Uncharacterized protein</fullName>
    </submittedName>
</protein>